<dbReference type="CDD" id="cd12108">
    <property type="entry name" value="Hr-like"/>
    <property type="match status" value="1"/>
</dbReference>
<evidence type="ECO:0000313" key="2">
    <source>
        <dbReference type="EMBL" id="EWC63652.1"/>
    </source>
</evidence>
<evidence type="ECO:0000313" key="3">
    <source>
        <dbReference type="Proteomes" id="UP000019277"/>
    </source>
</evidence>
<sequence length="226" mass="25007">MRIDPNGPEDEPEVRQMVVIHKALRKQFALLSGQVRAVADGDRARAAAVADHVRSLLLFLHAHHHSEDEVLWPLLQQRAPLEEALIREMEAQHGAVDAGIRKLTPLVAAWAERADRATASDIAVELAALTAHLDEHLDAEEEKVFPLVLDHLSVAEWESVVAEGPKQMPSSPRIGMVTIGVVLDAADPAEGDWFFRNLPAKGKIAWRVFGRSYYRRYSARLGTAAV</sequence>
<dbReference type="OrthoDB" id="5197650at2"/>
<name>W7J3M6_9PSEU</name>
<accession>W7J3M6</accession>
<dbReference type="Proteomes" id="UP000019277">
    <property type="component" value="Unassembled WGS sequence"/>
</dbReference>
<dbReference type="RefSeq" id="WP_052020719.1">
    <property type="nucleotide sequence ID" value="NZ_AYXG01000039.1"/>
</dbReference>
<dbReference type="PANTHER" id="PTHR39966">
    <property type="entry name" value="BLL2471 PROTEIN-RELATED"/>
    <property type="match status" value="1"/>
</dbReference>
<dbReference type="EMBL" id="AYXG01000039">
    <property type="protein sequence ID" value="EWC63652.1"/>
    <property type="molecule type" value="Genomic_DNA"/>
</dbReference>
<evidence type="ECO:0000259" key="1">
    <source>
        <dbReference type="Pfam" id="PF01814"/>
    </source>
</evidence>
<keyword evidence="3" id="KW-1185">Reference proteome</keyword>
<feature type="domain" description="Hemerythrin-like" evidence="1">
    <location>
        <begin position="15"/>
        <end position="148"/>
    </location>
</feature>
<dbReference type="Pfam" id="PF01814">
    <property type="entry name" value="Hemerythrin"/>
    <property type="match status" value="1"/>
</dbReference>
<protein>
    <recommendedName>
        <fullName evidence="1">Hemerythrin-like domain-containing protein</fullName>
    </recommendedName>
</protein>
<comment type="caution">
    <text evidence="2">The sequence shown here is derived from an EMBL/GenBank/DDBJ whole genome shotgun (WGS) entry which is preliminary data.</text>
</comment>
<dbReference type="GO" id="GO:0005886">
    <property type="term" value="C:plasma membrane"/>
    <property type="evidence" value="ECO:0007669"/>
    <property type="project" value="TreeGrafter"/>
</dbReference>
<dbReference type="AlphaFoldDB" id="W7J3M6"/>
<organism evidence="2 3">
    <name type="scientific">Actinokineospora spheciospongiae</name>
    <dbReference type="NCBI Taxonomy" id="909613"/>
    <lineage>
        <taxon>Bacteria</taxon>
        <taxon>Bacillati</taxon>
        <taxon>Actinomycetota</taxon>
        <taxon>Actinomycetes</taxon>
        <taxon>Pseudonocardiales</taxon>
        <taxon>Pseudonocardiaceae</taxon>
        <taxon>Actinokineospora</taxon>
    </lineage>
</organism>
<dbReference type="eggNOG" id="COG3945">
    <property type="taxonomic scope" value="Bacteria"/>
</dbReference>
<dbReference type="InterPro" id="IPR012312">
    <property type="entry name" value="Hemerythrin-like"/>
</dbReference>
<dbReference type="STRING" id="909613.UO65_0949"/>
<dbReference type="Gene3D" id="1.20.120.520">
    <property type="entry name" value="nmb1532 protein domain like"/>
    <property type="match status" value="1"/>
</dbReference>
<dbReference type="PATRIC" id="fig|909613.9.peg.963"/>
<gene>
    <name evidence="2" type="ORF">UO65_0949</name>
</gene>
<reference evidence="2 3" key="1">
    <citation type="journal article" date="2014" name="Genome Announc.">
        <title>Draft Genome Sequence of the Antitrypanosomally Active Sponge-Associated Bacterium Actinokineospora sp. Strain EG49.</title>
        <authorList>
            <person name="Harjes J."/>
            <person name="Ryu T."/>
            <person name="Abdelmohsen U.R."/>
            <person name="Moitinho-Silva L."/>
            <person name="Horn H."/>
            <person name="Ravasi T."/>
            <person name="Hentschel U."/>
        </authorList>
    </citation>
    <scope>NUCLEOTIDE SEQUENCE [LARGE SCALE GENOMIC DNA]</scope>
    <source>
        <strain evidence="2 3">EG49</strain>
    </source>
</reference>
<proteinExistence type="predicted"/>
<dbReference type="PANTHER" id="PTHR39966:SF1">
    <property type="entry name" value="HEMERYTHRIN-LIKE DOMAIN-CONTAINING PROTEIN"/>
    <property type="match status" value="1"/>
</dbReference>